<dbReference type="PROSITE" id="PS00153">
    <property type="entry name" value="ATPASE_GAMMA"/>
    <property type="match status" value="1"/>
</dbReference>
<evidence type="ECO:0000256" key="6">
    <source>
        <dbReference type="ARBA" id="ARBA00023065"/>
    </source>
</evidence>
<evidence type="ECO:0000256" key="2">
    <source>
        <dbReference type="ARBA" id="ARBA00004170"/>
    </source>
</evidence>
<sequence>MANLKEIRNRISSVSSTMQITSAMKMVSAAKLKKAQDAITAMRPYSDKLTEILQSLSSTLEGDAGSVYAEQRDVERALVVAVTSNRGLAGAFNSNIIKELIRLNQNELKGVAVSYMTVGKKANDFVSKDGTVLSNKSDLFDDISFENVAVIAEELMELFATNEFDKIILVYNSFKNAATQIVRTEDFLPLKPVAQDAEALQKQKEMDYIFEPSKIEIIEELIPKSLKMQLYKAVRDSWASEHGARMTAMHKATDNATELRDQLKLTYNKARQAAITNEILEIVGGAEALND</sequence>
<comment type="function">
    <text evidence="1 11">Produces ATP from ADP in the presence of a proton gradient across the membrane. The gamma chain is believed to be important in regulating ATPase activity and the flow of protons through the CF(0) complex.</text>
</comment>
<dbReference type="GO" id="GO:0042777">
    <property type="term" value="P:proton motive force-driven plasma membrane ATP synthesis"/>
    <property type="evidence" value="ECO:0007669"/>
    <property type="project" value="UniProtKB-UniRule"/>
</dbReference>
<dbReference type="PRINTS" id="PR00126">
    <property type="entry name" value="ATPASEGAMMA"/>
</dbReference>
<dbReference type="InterPro" id="IPR035968">
    <property type="entry name" value="ATP_synth_F1_ATPase_gsu"/>
</dbReference>
<keyword evidence="5 11" id="KW-0375">Hydrogen ion transport</keyword>
<dbReference type="GO" id="GO:0009579">
    <property type="term" value="C:thylakoid"/>
    <property type="evidence" value="ECO:0007669"/>
    <property type="project" value="UniProtKB-SubCell"/>
</dbReference>
<dbReference type="FunFam" id="1.10.287.80:FF:000003">
    <property type="entry name" value="ATP synthase gamma chain, chloroplastic"/>
    <property type="match status" value="1"/>
</dbReference>
<dbReference type="InterPro" id="IPR000131">
    <property type="entry name" value="ATP_synth_F1_gsu"/>
</dbReference>
<dbReference type="CDD" id="cd12151">
    <property type="entry name" value="F1-ATPase_gamma"/>
    <property type="match status" value="1"/>
</dbReference>
<evidence type="ECO:0000256" key="1">
    <source>
        <dbReference type="ARBA" id="ARBA00003456"/>
    </source>
</evidence>
<reference evidence="12 13" key="1">
    <citation type="submission" date="2016-11" db="EMBL/GenBank/DDBJ databases">
        <title>Trade-off between light-utilization and light-protection in marine flavobacteria.</title>
        <authorList>
            <person name="Kumagai Y."/>
        </authorList>
    </citation>
    <scope>NUCLEOTIDE SEQUENCE [LARGE SCALE GENOMIC DNA]</scope>
    <source>
        <strain evidence="12 13">JCM 13191</strain>
    </source>
</reference>
<evidence type="ECO:0000256" key="11">
    <source>
        <dbReference type="HAMAP-Rule" id="MF_00815"/>
    </source>
</evidence>
<keyword evidence="13" id="KW-1185">Reference proteome</keyword>
<organism evidence="12 13">
    <name type="scientific">Nonlabens spongiae</name>
    <dbReference type="NCBI Taxonomy" id="331648"/>
    <lineage>
        <taxon>Bacteria</taxon>
        <taxon>Pseudomonadati</taxon>
        <taxon>Bacteroidota</taxon>
        <taxon>Flavobacteriia</taxon>
        <taxon>Flavobacteriales</taxon>
        <taxon>Flavobacteriaceae</taxon>
        <taxon>Nonlabens</taxon>
    </lineage>
</organism>
<evidence type="ECO:0000256" key="7">
    <source>
        <dbReference type="ARBA" id="ARBA00023136"/>
    </source>
</evidence>
<dbReference type="PANTHER" id="PTHR11693:SF22">
    <property type="entry name" value="ATP SYNTHASE SUBUNIT GAMMA, MITOCHONDRIAL"/>
    <property type="match status" value="1"/>
</dbReference>
<dbReference type="FunFam" id="1.10.287.80:FF:000019">
    <property type="entry name" value="ATP synthase gamma chain"/>
    <property type="match status" value="1"/>
</dbReference>
<dbReference type="AlphaFoldDB" id="A0A1W6ML58"/>
<dbReference type="GO" id="GO:0005886">
    <property type="term" value="C:plasma membrane"/>
    <property type="evidence" value="ECO:0007669"/>
    <property type="project" value="UniProtKB-SubCell"/>
</dbReference>
<comment type="subcellular location">
    <subcellularLocation>
        <location evidence="11">Cell membrane</location>
        <topology evidence="11">Peripheral membrane protein</topology>
    </subcellularLocation>
    <subcellularLocation>
        <location evidence="2">Membrane</location>
        <topology evidence="2">Peripheral membrane protein</topology>
    </subcellularLocation>
    <subcellularLocation>
        <location evidence="10">Thylakoid</location>
    </subcellularLocation>
</comment>
<evidence type="ECO:0000256" key="4">
    <source>
        <dbReference type="ARBA" id="ARBA00022448"/>
    </source>
</evidence>
<dbReference type="Gene3D" id="1.10.287.80">
    <property type="entry name" value="ATP synthase, gamma subunit, helix hairpin domain"/>
    <property type="match status" value="1"/>
</dbReference>
<evidence type="ECO:0000256" key="3">
    <source>
        <dbReference type="ARBA" id="ARBA00007681"/>
    </source>
</evidence>
<dbReference type="RefSeq" id="WP_085767147.1">
    <property type="nucleotide sequence ID" value="NZ_CP019344.1"/>
</dbReference>
<dbReference type="OrthoDB" id="9812769at2"/>
<name>A0A1W6ML58_9FLAO</name>
<dbReference type="InterPro" id="IPR023632">
    <property type="entry name" value="ATP_synth_F1_gsu_CS"/>
</dbReference>
<gene>
    <name evidence="11" type="primary">atpG</name>
    <name evidence="12" type="ORF">BST97_10280</name>
</gene>
<evidence type="ECO:0000256" key="9">
    <source>
        <dbReference type="ARBA" id="ARBA00023310"/>
    </source>
</evidence>
<dbReference type="Proteomes" id="UP000193431">
    <property type="component" value="Chromosome"/>
</dbReference>
<dbReference type="SUPFAM" id="SSF52943">
    <property type="entry name" value="ATP synthase (F1-ATPase), gamma subunit"/>
    <property type="match status" value="1"/>
</dbReference>
<dbReference type="GO" id="GO:0045259">
    <property type="term" value="C:proton-transporting ATP synthase complex"/>
    <property type="evidence" value="ECO:0007669"/>
    <property type="project" value="UniProtKB-KW"/>
</dbReference>
<evidence type="ECO:0000313" key="13">
    <source>
        <dbReference type="Proteomes" id="UP000193431"/>
    </source>
</evidence>
<dbReference type="GO" id="GO:0005524">
    <property type="term" value="F:ATP binding"/>
    <property type="evidence" value="ECO:0007669"/>
    <property type="project" value="UniProtKB-UniRule"/>
</dbReference>
<accession>A0A1W6ML58</accession>
<comment type="similarity">
    <text evidence="3 11">Belongs to the ATPase gamma chain family.</text>
</comment>
<keyword evidence="11" id="KW-1003">Cell membrane</keyword>
<protein>
    <recommendedName>
        <fullName evidence="11">ATP synthase gamma chain</fullName>
    </recommendedName>
    <alternativeName>
        <fullName evidence="11">ATP synthase F1 sector gamma subunit</fullName>
    </alternativeName>
    <alternativeName>
        <fullName evidence="11">F-ATPase gamma subunit</fullName>
    </alternativeName>
</protein>
<keyword evidence="8 11" id="KW-0139">CF(1)</keyword>
<comment type="subunit">
    <text evidence="11">F-type ATPases have 2 components, CF(1) - the catalytic core - and CF(0) - the membrane proton channel. CF(1) has five subunits: alpha(3), beta(3), gamma(1), delta(1), epsilon(1). CF(0) has three main subunits: a, b and c.</text>
</comment>
<proteinExistence type="inferred from homology"/>
<keyword evidence="6 11" id="KW-0406">Ion transport</keyword>
<dbReference type="NCBIfam" id="TIGR01146">
    <property type="entry name" value="ATPsyn_F1gamma"/>
    <property type="match status" value="1"/>
</dbReference>
<evidence type="ECO:0000256" key="10">
    <source>
        <dbReference type="ARBA" id="ARBA00060385"/>
    </source>
</evidence>
<dbReference type="STRING" id="331648.BST97_10280"/>
<keyword evidence="4 11" id="KW-0813">Transport</keyword>
<keyword evidence="7 11" id="KW-0472">Membrane</keyword>
<dbReference type="GO" id="GO:0046933">
    <property type="term" value="F:proton-transporting ATP synthase activity, rotational mechanism"/>
    <property type="evidence" value="ECO:0007669"/>
    <property type="project" value="UniProtKB-UniRule"/>
</dbReference>
<dbReference type="Gene3D" id="3.40.1380.10">
    <property type="match status" value="1"/>
</dbReference>
<dbReference type="EMBL" id="CP019344">
    <property type="protein sequence ID" value="ARN78344.1"/>
    <property type="molecule type" value="Genomic_DNA"/>
</dbReference>
<dbReference type="PANTHER" id="PTHR11693">
    <property type="entry name" value="ATP SYNTHASE GAMMA CHAIN"/>
    <property type="match status" value="1"/>
</dbReference>
<evidence type="ECO:0000256" key="5">
    <source>
        <dbReference type="ARBA" id="ARBA00022781"/>
    </source>
</evidence>
<evidence type="ECO:0000313" key="12">
    <source>
        <dbReference type="EMBL" id="ARN78344.1"/>
    </source>
</evidence>
<dbReference type="HAMAP" id="MF_00815">
    <property type="entry name" value="ATP_synth_gamma_bact"/>
    <property type="match status" value="1"/>
</dbReference>
<keyword evidence="9 11" id="KW-0066">ATP synthesis</keyword>
<dbReference type="Pfam" id="PF00231">
    <property type="entry name" value="ATP-synt"/>
    <property type="match status" value="1"/>
</dbReference>
<evidence type="ECO:0000256" key="8">
    <source>
        <dbReference type="ARBA" id="ARBA00023196"/>
    </source>
</evidence>